<dbReference type="Pfam" id="PF13683">
    <property type="entry name" value="rve_3"/>
    <property type="match status" value="1"/>
</dbReference>
<evidence type="ECO:0000313" key="2">
    <source>
        <dbReference type="EMBL" id="SCB52046.1"/>
    </source>
</evidence>
<dbReference type="SUPFAM" id="SSF53098">
    <property type="entry name" value="Ribonuclease H-like"/>
    <property type="match status" value="1"/>
</dbReference>
<reference evidence="2 3" key="1">
    <citation type="submission" date="2016-08" db="EMBL/GenBank/DDBJ databases">
        <authorList>
            <person name="Seilhamer J.J."/>
        </authorList>
    </citation>
    <scope>NUCLEOTIDE SEQUENCE [LARGE SCALE GENOMIC DNA]</scope>
    <source>
        <strain evidence="2 3">CCBAU 10071</strain>
    </source>
</reference>
<dbReference type="GO" id="GO:0015074">
    <property type="term" value="P:DNA integration"/>
    <property type="evidence" value="ECO:0007669"/>
    <property type="project" value="InterPro"/>
</dbReference>
<evidence type="ECO:0000259" key="1">
    <source>
        <dbReference type="Pfam" id="PF13683"/>
    </source>
</evidence>
<dbReference type="AlphaFoldDB" id="A0A1C3XJ03"/>
<protein>
    <submittedName>
        <fullName evidence="2">Integrase core domain-containing protein</fullName>
    </submittedName>
</protein>
<dbReference type="InterPro" id="IPR001584">
    <property type="entry name" value="Integrase_cat-core"/>
</dbReference>
<proteinExistence type="predicted"/>
<organism evidence="2 3">
    <name type="scientific">Bradyrhizobium yuanmingense</name>
    <dbReference type="NCBI Taxonomy" id="108015"/>
    <lineage>
        <taxon>Bacteria</taxon>
        <taxon>Pseudomonadati</taxon>
        <taxon>Pseudomonadota</taxon>
        <taxon>Alphaproteobacteria</taxon>
        <taxon>Hyphomicrobiales</taxon>
        <taxon>Nitrobacteraceae</taxon>
        <taxon>Bradyrhizobium</taxon>
    </lineage>
</organism>
<evidence type="ECO:0000313" key="3">
    <source>
        <dbReference type="Proteomes" id="UP000183174"/>
    </source>
</evidence>
<sequence length="129" mass="14468">AATGVRISMDGRGRWMDNVFIERLWRSLKYEDIYLKGYSDGHEAKAGIARWIEFYNFQRPHQALENRARMAVWRAGVTGAFGEEAVDMTLLASEKLGQRCALPHIPTATTAASNSGVKYREERTAASST</sequence>
<dbReference type="Proteomes" id="UP000183174">
    <property type="component" value="Unassembled WGS sequence"/>
</dbReference>
<dbReference type="EMBL" id="FMAE01000025">
    <property type="protein sequence ID" value="SCB52046.1"/>
    <property type="molecule type" value="Genomic_DNA"/>
</dbReference>
<gene>
    <name evidence="2" type="ORF">GA0061099_102518</name>
</gene>
<dbReference type="InterPro" id="IPR012337">
    <property type="entry name" value="RNaseH-like_sf"/>
</dbReference>
<name>A0A1C3XJ03_9BRAD</name>
<feature type="non-terminal residue" evidence="2">
    <location>
        <position position="1"/>
    </location>
</feature>
<accession>A0A1C3XJ03</accession>
<feature type="domain" description="Integrase catalytic" evidence="1">
    <location>
        <begin position="4"/>
        <end position="67"/>
    </location>
</feature>